<reference evidence="3" key="1">
    <citation type="submission" date="2021-11" db="EMBL/GenBank/DDBJ databases">
        <title>Isoprene-degrading acetogen.</title>
        <authorList>
            <person name="Yang Y."/>
            <person name="Jin H."/>
            <person name="Yan J."/>
        </authorList>
    </citation>
    <scope>NUCLEOTIDE SEQUENCE</scope>
    <source>
        <strain evidence="3">Berkeley</strain>
    </source>
</reference>
<dbReference type="RefSeq" id="WP_263992819.1">
    <property type="nucleotide sequence ID" value="NZ_CP087994.1"/>
</dbReference>
<organism evidence="3 4">
    <name type="scientific">Acetobacterium wieringae</name>
    <dbReference type="NCBI Taxonomy" id="52694"/>
    <lineage>
        <taxon>Bacteria</taxon>
        <taxon>Bacillati</taxon>
        <taxon>Bacillota</taxon>
        <taxon>Clostridia</taxon>
        <taxon>Eubacteriales</taxon>
        <taxon>Eubacteriaceae</taxon>
        <taxon>Acetobacterium</taxon>
    </lineage>
</organism>
<feature type="domain" description="Siphovirus-type tail component RIFT-related" evidence="1">
    <location>
        <begin position="11"/>
        <end position="127"/>
    </location>
</feature>
<dbReference type="Gene3D" id="2.60.120.860">
    <property type="match status" value="1"/>
</dbReference>
<dbReference type="Pfam" id="PF22768">
    <property type="entry name" value="SPP1_Dit"/>
    <property type="match status" value="1"/>
</dbReference>
<accession>A0ABY6HEJ6</accession>
<evidence type="ECO:0000313" key="4">
    <source>
        <dbReference type="Proteomes" id="UP001163550"/>
    </source>
</evidence>
<gene>
    <name evidence="3" type="ORF">LNN31_18805</name>
</gene>
<name>A0ABY6HEJ6_9FIRM</name>
<keyword evidence="4" id="KW-1185">Reference proteome</keyword>
<dbReference type="Proteomes" id="UP001163550">
    <property type="component" value="Chromosome"/>
</dbReference>
<evidence type="ECO:0000259" key="1">
    <source>
        <dbReference type="Pfam" id="PF05709"/>
    </source>
</evidence>
<evidence type="ECO:0000259" key="2">
    <source>
        <dbReference type="Pfam" id="PF22768"/>
    </source>
</evidence>
<dbReference type="InterPro" id="IPR008841">
    <property type="entry name" value="Siphovirus-type_tail_N"/>
</dbReference>
<feature type="domain" description="Siphovirus-type tail component C-terminal" evidence="2">
    <location>
        <begin position="178"/>
        <end position="283"/>
    </location>
</feature>
<protein>
    <submittedName>
        <fullName evidence="3">Phage tail family protein</fullName>
    </submittedName>
</protein>
<dbReference type="EMBL" id="CP087994">
    <property type="protein sequence ID" value="UYO62792.1"/>
    <property type="molecule type" value="Genomic_DNA"/>
</dbReference>
<dbReference type="InterPro" id="IPR054738">
    <property type="entry name" value="Siphovirus-type_tail_C"/>
</dbReference>
<evidence type="ECO:0000313" key="3">
    <source>
        <dbReference type="EMBL" id="UYO62792.1"/>
    </source>
</evidence>
<proteinExistence type="predicted"/>
<sequence length="287" mass="32971">MKKIKFINSLGEEFEFSNSRPFILQKFEQTNGVNSYTFKGVNQDGNTYLYSDFKEKDINLGIAVIAQNTFQYANYKDKLFRVFNPKLGEGYLVYQDDIRERKIKCIVEKIPFLVNMTKCVGTGTIALSANDPFWRDLVEQREEIALWFGDFEFDLEITGEGIEMGHREPSLIVNCLNNGDLETGMRIEFKALASLTNPSLFNVHTREFIKINKTMAAGEVISVSTYFGNKQIISKLNGIESNVFYTIDEDSSFLQLNKGDNLFRYNAETGLDNLEVTIYHYDRYIGV</sequence>
<dbReference type="Pfam" id="PF05709">
    <property type="entry name" value="Sipho_tail"/>
    <property type="match status" value="1"/>
</dbReference>